<dbReference type="Gene3D" id="1.10.472.60">
    <property type="entry name" value="putative protein disulfide isomerase domain"/>
    <property type="match status" value="1"/>
</dbReference>
<evidence type="ECO:0000313" key="2">
    <source>
        <dbReference type="Proteomes" id="UP000185062"/>
    </source>
</evidence>
<dbReference type="Pfam" id="PF13743">
    <property type="entry name" value="Thioredoxin_5"/>
    <property type="match status" value="1"/>
</dbReference>
<dbReference type="AlphaFoldDB" id="A0A1N6IBH6"/>
<dbReference type="RefSeq" id="WP_036572870.1">
    <property type="nucleotide sequence ID" value="NZ_FSRO01000001.1"/>
</dbReference>
<evidence type="ECO:0008006" key="3">
    <source>
        <dbReference type="Google" id="ProtNLM"/>
    </source>
</evidence>
<sequence length="211" mass="24478">MSDTRLFYIYDPMCSWCYAFNTSWAALRKDLPASIRVIGLLGGLAPDTKEPMPVSMRDMIQQVWRRIEESIPNAEFNHDFWRLNTPFRSTYPACRAILVARKQDMALESKMLQAIQTAYYQNAKNPSLLTILQECATEVGLDANKFIKDLTDPIIDCELQREIKYARSMNVFSYPSLRLVHNETQFPITVDYLNHHSMIDEIMHIQSSFPT</sequence>
<dbReference type="Proteomes" id="UP000185062">
    <property type="component" value="Unassembled WGS sequence"/>
</dbReference>
<dbReference type="PANTHER" id="PTHR13887">
    <property type="entry name" value="GLUTATHIONE S-TRANSFERASE KAPPA"/>
    <property type="match status" value="1"/>
</dbReference>
<dbReference type="Gene3D" id="3.40.30.10">
    <property type="entry name" value="Glutaredoxin"/>
    <property type="match status" value="1"/>
</dbReference>
<gene>
    <name evidence="1" type="ORF">SAMN02743940_1695</name>
</gene>
<dbReference type="EMBL" id="FSRO01000001">
    <property type="protein sequence ID" value="SIO29364.1"/>
    <property type="molecule type" value="Genomic_DNA"/>
</dbReference>
<reference evidence="1 2" key="1">
    <citation type="submission" date="2016-12" db="EMBL/GenBank/DDBJ databases">
        <authorList>
            <person name="Song W.-J."/>
            <person name="Kurnit D.M."/>
        </authorList>
    </citation>
    <scope>NUCLEOTIDE SEQUENCE [LARGE SCALE GENOMIC DNA]</scope>
    <source>
        <strain evidence="1 2">ATCC 49181</strain>
    </source>
</reference>
<protein>
    <recommendedName>
        <fullName evidence="3">DSBA-like thioredoxin domain-containing protein</fullName>
    </recommendedName>
</protein>
<dbReference type="InterPro" id="IPR036249">
    <property type="entry name" value="Thioredoxin-like_sf"/>
</dbReference>
<organism evidence="1 2">
    <name type="scientific">Nitrosomonas cryotolerans ATCC 49181</name>
    <dbReference type="NCBI Taxonomy" id="1131553"/>
    <lineage>
        <taxon>Bacteria</taxon>
        <taxon>Pseudomonadati</taxon>
        <taxon>Pseudomonadota</taxon>
        <taxon>Betaproteobacteria</taxon>
        <taxon>Nitrosomonadales</taxon>
        <taxon>Nitrosomonadaceae</taxon>
        <taxon>Nitrosomonas</taxon>
    </lineage>
</organism>
<dbReference type="SUPFAM" id="SSF52833">
    <property type="entry name" value="Thioredoxin-like"/>
    <property type="match status" value="1"/>
</dbReference>
<dbReference type="CDD" id="cd03025">
    <property type="entry name" value="DsbA_FrnE_like"/>
    <property type="match status" value="1"/>
</dbReference>
<dbReference type="PANTHER" id="PTHR13887:SF54">
    <property type="entry name" value="DSBA FAMILY PROTEIN"/>
    <property type="match status" value="1"/>
</dbReference>
<proteinExistence type="predicted"/>
<evidence type="ECO:0000313" key="1">
    <source>
        <dbReference type="EMBL" id="SIO29364.1"/>
    </source>
</evidence>
<keyword evidence="2" id="KW-1185">Reference proteome</keyword>
<accession>A0A1N6IBH6</accession>
<name>A0A1N6IBH6_9PROT</name>
<dbReference type="eggNOG" id="COG3531">
    <property type="taxonomic scope" value="Bacteria"/>
</dbReference>